<keyword evidence="3" id="KW-1185">Reference proteome</keyword>
<dbReference type="PANTHER" id="PTHR39465:SF1">
    <property type="entry name" value="DNA LIGASE D 3'-PHOSPHOESTERASE DOMAIN-CONTAINING PROTEIN"/>
    <property type="match status" value="1"/>
</dbReference>
<dbReference type="PANTHER" id="PTHR39465">
    <property type="entry name" value="DNA LIGASE D, 3'-PHOSPHOESTERASE DOMAIN"/>
    <property type="match status" value="1"/>
</dbReference>
<evidence type="ECO:0000259" key="1">
    <source>
        <dbReference type="Pfam" id="PF13298"/>
    </source>
</evidence>
<sequence>MTPPEGAAPAPVFTVQRHHASTLHFDLRLEVGGVLVSWAVPKGPSLDPAVKRLAVRVGDHDLDHATYEGRHEGGRGPGTKIVWDTGTLTNQTRRRGRPVELTDAVAAGHLKVELHGHRLGGAFALTRTRMGGQDSSWILVKVDDAGAVPGSDVAATELTSVLSGRTNEDLESEPGS</sequence>
<proteinExistence type="predicted"/>
<dbReference type="InterPro" id="IPR014144">
    <property type="entry name" value="LigD_PE_domain"/>
</dbReference>
<evidence type="ECO:0000313" key="3">
    <source>
        <dbReference type="Proteomes" id="UP000198859"/>
    </source>
</evidence>
<keyword evidence="2" id="KW-0436">Ligase</keyword>
<gene>
    <name evidence="2" type="ORF">SAMN04488570_0383</name>
</gene>
<dbReference type="Pfam" id="PF13298">
    <property type="entry name" value="LigD_N"/>
    <property type="match status" value="1"/>
</dbReference>
<dbReference type="Proteomes" id="UP000198859">
    <property type="component" value="Chromosome I"/>
</dbReference>
<dbReference type="EMBL" id="LT629757">
    <property type="protein sequence ID" value="SDR78727.1"/>
    <property type="molecule type" value="Genomic_DNA"/>
</dbReference>
<organism evidence="2 3">
    <name type="scientific">Nocardioides scoriae</name>
    <dbReference type="NCBI Taxonomy" id="642780"/>
    <lineage>
        <taxon>Bacteria</taxon>
        <taxon>Bacillati</taxon>
        <taxon>Actinomycetota</taxon>
        <taxon>Actinomycetes</taxon>
        <taxon>Propionibacteriales</taxon>
        <taxon>Nocardioidaceae</taxon>
        <taxon>Nocardioides</taxon>
    </lineage>
</organism>
<dbReference type="STRING" id="642780.SAMN04488570_0383"/>
<protein>
    <submittedName>
        <fullName evidence="2">DNA ligase D, 3'-phosphoesterase domain-containing protein</fullName>
    </submittedName>
</protein>
<dbReference type="AlphaFoldDB" id="A0A1H1LWD7"/>
<dbReference type="GO" id="GO:0016874">
    <property type="term" value="F:ligase activity"/>
    <property type="evidence" value="ECO:0007669"/>
    <property type="project" value="UniProtKB-KW"/>
</dbReference>
<accession>A0A1H1LWD7</accession>
<evidence type="ECO:0000313" key="2">
    <source>
        <dbReference type="EMBL" id="SDR78727.1"/>
    </source>
</evidence>
<feature type="domain" description="DNA ligase D 3'-phosphoesterase" evidence="1">
    <location>
        <begin position="16"/>
        <end position="127"/>
    </location>
</feature>
<dbReference type="RefSeq" id="WP_197681068.1">
    <property type="nucleotide sequence ID" value="NZ_LT629757.1"/>
</dbReference>
<name>A0A1H1LWD7_9ACTN</name>
<reference evidence="3" key="1">
    <citation type="submission" date="2016-10" db="EMBL/GenBank/DDBJ databases">
        <authorList>
            <person name="Varghese N."/>
            <person name="Submissions S."/>
        </authorList>
    </citation>
    <scope>NUCLEOTIDE SEQUENCE [LARGE SCALE GENOMIC DNA]</scope>
    <source>
        <strain evidence="3">DSM 22127</strain>
    </source>
</reference>